<evidence type="ECO:0000256" key="1">
    <source>
        <dbReference type="SAM" id="MobiDB-lite"/>
    </source>
</evidence>
<dbReference type="EMBL" id="CAJPDS010000004">
    <property type="protein sequence ID" value="CAF9906021.1"/>
    <property type="molecule type" value="Genomic_DNA"/>
</dbReference>
<protein>
    <recommendedName>
        <fullName evidence="2">Cytidyltransferase-like domain-containing protein</fullName>
    </recommendedName>
</protein>
<dbReference type="AlphaFoldDB" id="A0A8H3END5"/>
<name>A0A8H3END5_9LECA</name>
<organism evidence="3 4">
    <name type="scientific">Heterodermia speciosa</name>
    <dbReference type="NCBI Taxonomy" id="116794"/>
    <lineage>
        <taxon>Eukaryota</taxon>
        <taxon>Fungi</taxon>
        <taxon>Dikarya</taxon>
        <taxon>Ascomycota</taxon>
        <taxon>Pezizomycotina</taxon>
        <taxon>Lecanoromycetes</taxon>
        <taxon>OSLEUM clade</taxon>
        <taxon>Lecanoromycetidae</taxon>
        <taxon>Caliciales</taxon>
        <taxon>Physciaceae</taxon>
        <taxon>Heterodermia</taxon>
    </lineage>
</organism>
<dbReference type="PANTHER" id="PTHR10695">
    <property type="entry name" value="DEPHOSPHO-COA KINASE-RELATED"/>
    <property type="match status" value="1"/>
</dbReference>
<feature type="region of interest" description="Disordered" evidence="1">
    <location>
        <begin position="279"/>
        <end position="298"/>
    </location>
</feature>
<evidence type="ECO:0000259" key="2">
    <source>
        <dbReference type="Pfam" id="PF01467"/>
    </source>
</evidence>
<dbReference type="Pfam" id="PF01467">
    <property type="entry name" value="CTP_transf_like"/>
    <property type="match status" value="1"/>
</dbReference>
<dbReference type="GO" id="GO:0004140">
    <property type="term" value="F:dephospho-CoA kinase activity"/>
    <property type="evidence" value="ECO:0007669"/>
    <property type="project" value="TreeGrafter"/>
</dbReference>
<evidence type="ECO:0000313" key="3">
    <source>
        <dbReference type="EMBL" id="CAF9906021.1"/>
    </source>
</evidence>
<sequence>MATKEQQAPLWLLLLTPSPSGSSFDALKNAYEPALIQSLQAVSAATKASGTTQRMDIALGFSTSGMAKSDPRSSQYSDLHILLGNMYKLLCMVYSKSTIGIEFDNDVDARFILYDPTSDRGICTFNRETLAACRRPWKHIFFMSSDQGRRLRDTFLQTREMSQYSFVQGQDIKDVDTAVDAPYSAHGPQSERISMSHSSRRHFSVAVGGTFDHLHPGHKLLLSMTASVVEIDPGQPRKLTIGITGDTLLKKKQYAEHLQDWNQRQECVRDFLLSILEPDASSESTERNDNQETSARSVRDELHSGLIINYVEIFDPFGPTITDEEISALVISGETRSGGKAVNDRRAENGWAPLEIFEVDVLDAGEDKKRGSTEIDFEDKISSTEIRHQLHRRHAHGSRDNGTAAQTV</sequence>
<dbReference type="PANTHER" id="PTHR10695:SF46">
    <property type="entry name" value="BIFUNCTIONAL COENZYME A SYNTHASE-RELATED"/>
    <property type="match status" value="1"/>
</dbReference>
<feature type="domain" description="Cytidyltransferase-like" evidence="2">
    <location>
        <begin position="207"/>
        <end position="388"/>
    </location>
</feature>
<gene>
    <name evidence="3" type="ORF">HETSPECPRED_006027</name>
</gene>
<comment type="caution">
    <text evidence="3">The sequence shown here is derived from an EMBL/GenBank/DDBJ whole genome shotgun (WGS) entry which is preliminary data.</text>
</comment>
<dbReference type="SUPFAM" id="SSF52374">
    <property type="entry name" value="Nucleotidylyl transferase"/>
    <property type="match status" value="1"/>
</dbReference>
<dbReference type="Gene3D" id="3.40.50.620">
    <property type="entry name" value="HUPs"/>
    <property type="match status" value="1"/>
</dbReference>
<evidence type="ECO:0000313" key="4">
    <source>
        <dbReference type="Proteomes" id="UP000664521"/>
    </source>
</evidence>
<dbReference type="GO" id="GO:0015937">
    <property type="term" value="P:coenzyme A biosynthetic process"/>
    <property type="evidence" value="ECO:0007669"/>
    <property type="project" value="TreeGrafter"/>
</dbReference>
<dbReference type="OrthoDB" id="330671at2759"/>
<accession>A0A8H3END5</accession>
<keyword evidence="4" id="KW-1185">Reference proteome</keyword>
<dbReference type="Proteomes" id="UP000664521">
    <property type="component" value="Unassembled WGS sequence"/>
</dbReference>
<proteinExistence type="predicted"/>
<dbReference type="InterPro" id="IPR004821">
    <property type="entry name" value="Cyt_trans-like"/>
</dbReference>
<reference evidence="3" key="1">
    <citation type="submission" date="2021-03" db="EMBL/GenBank/DDBJ databases">
        <authorList>
            <person name="Tagirdzhanova G."/>
        </authorList>
    </citation>
    <scope>NUCLEOTIDE SEQUENCE</scope>
</reference>
<dbReference type="InterPro" id="IPR014729">
    <property type="entry name" value="Rossmann-like_a/b/a_fold"/>
</dbReference>